<protein>
    <submittedName>
        <fullName evidence="2">Uncharacterized protein</fullName>
    </submittedName>
</protein>
<dbReference type="EMBL" id="PISE01000031">
    <property type="protein sequence ID" value="PKG22826.1"/>
    <property type="molecule type" value="Genomic_DNA"/>
</dbReference>
<keyword evidence="1" id="KW-0812">Transmembrane</keyword>
<organism evidence="2 3">
    <name type="scientific">Niallia nealsonii</name>
    <dbReference type="NCBI Taxonomy" id="115979"/>
    <lineage>
        <taxon>Bacteria</taxon>
        <taxon>Bacillati</taxon>
        <taxon>Bacillota</taxon>
        <taxon>Bacilli</taxon>
        <taxon>Bacillales</taxon>
        <taxon>Bacillaceae</taxon>
        <taxon>Niallia</taxon>
    </lineage>
</organism>
<evidence type="ECO:0000313" key="3">
    <source>
        <dbReference type="Proteomes" id="UP000233375"/>
    </source>
</evidence>
<sequence length="153" mass="18698">MIGLVVAIIIVNFITIKVHKKQLSYSQILSVYLFSISLQLLFDIFVDFKYHGYWYFTRDIDWALFLYQLFLIPSVNIIFLNLYPFDKPIYIKIATIIIWDIFIFIYECIALLPQPWGYFHYGWWKWWYSPLLNPLLLYILIKYFRLVTKLEKQ</sequence>
<keyword evidence="1" id="KW-1133">Transmembrane helix</keyword>
<comment type="caution">
    <text evidence="2">The sequence shown here is derived from an EMBL/GenBank/DDBJ whole genome shotgun (WGS) entry which is preliminary data.</text>
</comment>
<keyword evidence="1" id="KW-0472">Membrane</keyword>
<gene>
    <name evidence="2" type="ORF">CWS01_14140</name>
</gene>
<keyword evidence="3" id="KW-1185">Reference proteome</keyword>
<proteinExistence type="predicted"/>
<evidence type="ECO:0000313" key="2">
    <source>
        <dbReference type="EMBL" id="PKG22826.1"/>
    </source>
</evidence>
<reference evidence="2 3" key="1">
    <citation type="journal article" date="2003" name="Int. J. Syst. Evol. Microbiol.">
        <title>Bacillus nealsonii sp. nov., isolated from a spacecraft-assembly facility, whose spores are gamma-radiation resistant.</title>
        <authorList>
            <person name="Venkateswaran K."/>
            <person name="Kempf M."/>
            <person name="Chen F."/>
            <person name="Satomi M."/>
            <person name="Nicholson W."/>
            <person name="Kern R."/>
        </authorList>
    </citation>
    <scope>NUCLEOTIDE SEQUENCE [LARGE SCALE GENOMIC DNA]</scope>
    <source>
        <strain evidence="2 3">FO-92</strain>
    </source>
</reference>
<feature type="transmembrane region" description="Helical" evidence="1">
    <location>
        <begin position="126"/>
        <end position="144"/>
    </location>
</feature>
<accession>A0A2N0YZY8</accession>
<dbReference type="Proteomes" id="UP000233375">
    <property type="component" value="Unassembled WGS sequence"/>
</dbReference>
<feature type="transmembrane region" description="Helical" evidence="1">
    <location>
        <begin position="62"/>
        <end position="82"/>
    </location>
</feature>
<evidence type="ECO:0000256" key="1">
    <source>
        <dbReference type="SAM" id="Phobius"/>
    </source>
</evidence>
<name>A0A2N0YZY8_9BACI</name>
<feature type="transmembrane region" description="Helical" evidence="1">
    <location>
        <begin position="89"/>
        <end position="106"/>
    </location>
</feature>
<dbReference type="AlphaFoldDB" id="A0A2N0YZY8"/>
<dbReference type="OrthoDB" id="2627420at2"/>
<feature type="transmembrane region" description="Helical" evidence="1">
    <location>
        <begin position="23"/>
        <end position="42"/>
    </location>
</feature>